<comment type="caution">
    <text evidence="11">The sequence shown here is derived from an EMBL/GenBank/DDBJ whole genome shotgun (WGS) entry which is preliminary data.</text>
</comment>
<evidence type="ECO:0000256" key="10">
    <source>
        <dbReference type="ARBA" id="ARBA00032441"/>
    </source>
</evidence>
<evidence type="ECO:0000256" key="7">
    <source>
        <dbReference type="ARBA" id="ARBA00022741"/>
    </source>
</evidence>
<dbReference type="GO" id="GO:0002949">
    <property type="term" value="P:tRNA threonylcarbamoyladenosine modification"/>
    <property type="evidence" value="ECO:0007669"/>
    <property type="project" value="InterPro"/>
</dbReference>
<dbReference type="GO" id="GO:0005737">
    <property type="term" value="C:cytoplasm"/>
    <property type="evidence" value="ECO:0007669"/>
    <property type="project" value="UniProtKB-SubCell"/>
</dbReference>
<evidence type="ECO:0000313" key="11">
    <source>
        <dbReference type="EMBL" id="RJO62035.1"/>
    </source>
</evidence>
<sequence length="140" mass="15948">MKILSKSSDETVRLGEKLGESLRGGEIIALYGDLGGGKTQLTKGLAKGLRIKDNIISPTFVIRRDYRGSALNLLHYDFYRFEVPDQELIESLEEGINPDNVTVIEWAERVEKYLPRDTIKITFHYVSENEREIEVKGVSF</sequence>
<dbReference type="AlphaFoldDB" id="A0A419DG28"/>
<evidence type="ECO:0000313" key="12">
    <source>
        <dbReference type="Proteomes" id="UP000285655"/>
    </source>
</evidence>
<keyword evidence="9" id="KW-0460">Magnesium</keyword>
<dbReference type="NCBIfam" id="TIGR00150">
    <property type="entry name" value="T6A_YjeE"/>
    <property type="match status" value="1"/>
</dbReference>
<dbReference type="Gene3D" id="3.40.50.300">
    <property type="entry name" value="P-loop containing nucleotide triphosphate hydrolases"/>
    <property type="match status" value="1"/>
</dbReference>
<dbReference type="SUPFAM" id="SSF52540">
    <property type="entry name" value="P-loop containing nucleoside triphosphate hydrolases"/>
    <property type="match status" value="1"/>
</dbReference>
<keyword evidence="5" id="KW-0819">tRNA processing</keyword>
<accession>A0A419DG28</accession>
<name>A0A419DG28_9BACT</name>
<dbReference type="Proteomes" id="UP000285655">
    <property type="component" value="Unassembled WGS sequence"/>
</dbReference>
<comment type="subcellular location">
    <subcellularLocation>
        <location evidence="1">Cytoplasm</location>
    </subcellularLocation>
</comment>
<evidence type="ECO:0000256" key="4">
    <source>
        <dbReference type="ARBA" id="ARBA00022490"/>
    </source>
</evidence>
<keyword evidence="7" id="KW-0547">Nucleotide-binding</keyword>
<dbReference type="PANTHER" id="PTHR33540:SF2">
    <property type="entry name" value="TRNA THREONYLCARBAMOYLADENOSINE BIOSYNTHESIS PROTEIN TSAE"/>
    <property type="match status" value="1"/>
</dbReference>
<comment type="similarity">
    <text evidence="2">Belongs to the TsaE family.</text>
</comment>
<keyword evidence="4" id="KW-0963">Cytoplasm</keyword>
<gene>
    <name evidence="11" type="primary">tsaE</name>
    <name evidence="11" type="ORF">C4544_00850</name>
</gene>
<keyword evidence="11" id="KW-0808">Transferase</keyword>
<dbReference type="InterPro" id="IPR027417">
    <property type="entry name" value="P-loop_NTPase"/>
</dbReference>
<evidence type="ECO:0000256" key="9">
    <source>
        <dbReference type="ARBA" id="ARBA00022842"/>
    </source>
</evidence>
<keyword evidence="8" id="KW-0067">ATP-binding</keyword>
<evidence type="ECO:0000256" key="3">
    <source>
        <dbReference type="ARBA" id="ARBA00019010"/>
    </source>
</evidence>
<dbReference type="Pfam" id="PF02367">
    <property type="entry name" value="TsaE"/>
    <property type="match status" value="1"/>
</dbReference>
<keyword evidence="6" id="KW-0479">Metal-binding</keyword>
<dbReference type="PANTHER" id="PTHR33540">
    <property type="entry name" value="TRNA THREONYLCARBAMOYLADENOSINE BIOSYNTHESIS PROTEIN TSAE"/>
    <property type="match status" value="1"/>
</dbReference>
<dbReference type="GO" id="GO:0005524">
    <property type="term" value="F:ATP binding"/>
    <property type="evidence" value="ECO:0007669"/>
    <property type="project" value="UniProtKB-KW"/>
</dbReference>
<organism evidence="11 12">
    <name type="scientific">candidate division WS5 bacterium</name>
    <dbReference type="NCBI Taxonomy" id="2093353"/>
    <lineage>
        <taxon>Bacteria</taxon>
        <taxon>candidate division WS5</taxon>
    </lineage>
</organism>
<dbReference type="InterPro" id="IPR003442">
    <property type="entry name" value="T6A_TsaE"/>
</dbReference>
<protein>
    <recommendedName>
        <fullName evidence="3">tRNA threonylcarbamoyladenosine biosynthesis protein TsaE</fullName>
    </recommendedName>
    <alternativeName>
        <fullName evidence="10">t(6)A37 threonylcarbamoyladenosine biosynthesis protein TsaE</fullName>
    </alternativeName>
</protein>
<proteinExistence type="inferred from homology"/>
<evidence type="ECO:0000256" key="2">
    <source>
        <dbReference type="ARBA" id="ARBA00007599"/>
    </source>
</evidence>
<dbReference type="GO" id="GO:0046872">
    <property type="term" value="F:metal ion binding"/>
    <property type="evidence" value="ECO:0007669"/>
    <property type="project" value="UniProtKB-KW"/>
</dbReference>
<evidence type="ECO:0000256" key="5">
    <source>
        <dbReference type="ARBA" id="ARBA00022694"/>
    </source>
</evidence>
<evidence type="ECO:0000256" key="1">
    <source>
        <dbReference type="ARBA" id="ARBA00004496"/>
    </source>
</evidence>
<evidence type="ECO:0000256" key="6">
    <source>
        <dbReference type="ARBA" id="ARBA00022723"/>
    </source>
</evidence>
<reference evidence="11 12" key="1">
    <citation type="journal article" date="2017" name="ISME J.">
        <title>Energy and carbon metabolisms in a deep terrestrial subsurface fluid microbial community.</title>
        <authorList>
            <person name="Momper L."/>
            <person name="Jungbluth S.P."/>
            <person name="Lee M.D."/>
            <person name="Amend J.P."/>
        </authorList>
    </citation>
    <scope>NUCLEOTIDE SEQUENCE [LARGE SCALE GENOMIC DNA]</scope>
    <source>
        <strain evidence="11">SURF_29</strain>
    </source>
</reference>
<dbReference type="EMBL" id="QZJW01000005">
    <property type="protein sequence ID" value="RJO62035.1"/>
    <property type="molecule type" value="Genomic_DNA"/>
</dbReference>
<evidence type="ECO:0000256" key="8">
    <source>
        <dbReference type="ARBA" id="ARBA00022840"/>
    </source>
</evidence>
<dbReference type="GO" id="GO:0016740">
    <property type="term" value="F:transferase activity"/>
    <property type="evidence" value="ECO:0007669"/>
    <property type="project" value="UniProtKB-KW"/>
</dbReference>